<feature type="transmembrane region" description="Helical" evidence="1">
    <location>
        <begin position="34"/>
        <end position="51"/>
    </location>
</feature>
<keyword evidence="3" id="KW-1185">Reference proteome</keyword>
<reference evidence="2 3" key="1">
    <citation type="submission" date="2017-08" db="EMBL/GenBank/DDBJ databases">
        <title>Complete genome of Colwellia sp. NB097-1, a psychrophile bacterium ioslated from Bering Sea.</title>
        <authorList>
            <person name="Chen X."/>
        </authorList>
    </citation>
    <scope>NUCLEOTIDE SEQUENCE [LARGE SCALE GENOMIC DNA]</scope>
    <source>
        <strain evidence="2 3">NB097-1</strain>
    </source>
</reference>
<dbReference type="EMBL" id="CP020465">
    <property type="protein sequence ID" value="ASP49783.1"/>
    <property type="molecule type" value="Genomic_DNA"/>
</dbReference>
<gene>
    <name evidence="2" type="ORF">B5D82_19600</name>
</gene>
<evidence type="ECO:0000313" key="3">
    <source>
        <dbReference type="Proteomes" id="UP000202259"/>
    </source>
</evidence>
<sequence length="60" mass="6665">MNKNSSSQFKSYFGASFIMAIGLAYNVIEQDVIGSTVFLISSIVFLSLGLIKRRKSQKET</sequence>
<dbReference type="KEGG" id="cber:B5D82_19600"/>
<name>A0A222GDQ5_9GAMM</name>
<keyword evidence="1" id="KW-0472">Membrane</keyword>
<organism evidence="2 3">
    <name type="scientific">Cognaticolwellia beringensis</name>
    <dbReference type="NCBI Taxonomy" id="1967665"/>
    <lineage>
        <taxon>Bacteria</taxon>
        <taxon>Pseudomonadati</taxon>
        <taxon>Pseudomonadota</taxon>
        <taxon>Gammaproteobacteria</taxon>
        <taxon>Alteromonadales</taxon>
        <taxon>Colwelliaceae</taxon>
        <taxon>Cognaticolwellia</taxon>
    </lineage>
</organism>
<dbReference type="Proteomes" id="UP000202259">
    <property type="component" value="Chromosome"/>
</dbReference>
<evidence type="ECO:0000256" key="1">
    <source>
        <dbReference type="SAM" id="Phobius"/>
    </source>
</evidence>
<proteinExistence type="predicted"/>
<accession>A0A222GDQ5</accession>
<protein>
    <submittedName>
        <fullName evidence="2">Uncharacterized protein</fullName>
    </submittedName>
</protein>
<feature type="transmembrane region" description="Helical" evidence="1">
    <location>
        <begin position="12"/>
        <end position="28"/>
    </location>
</feature>
<evidence type="ECO:0000313" key="2">
    <source>
        <dbReference type="EMBL" id="ASP49783.1"/>
    </source>
</evidence>
<keyword evidence="1" id="KW-0812">Transmembrane</keyword>
<keyword evidence="1" id="KW-1133">Transmembrane helix</keyword>
<dbReference type="AlphaFoldDB" id="A0A222GDQ5"/>